<accession>A0AA43QWX9</accession>
<evidence type="ECO:0000256" key="2">
    <source>
        <dbReference type="SAM" id="Phobius"/>
    </source>
</evidence>
<feature type="region of interest" description="Disordered" evidence="1">
    <location>
        <begin position="265"/>
        <end position="343"/>
    </location>
</feature>
<proteinExistence type="predicted"/>
<reference evidence="3" key="1">
    <citation type="journal article" date="2023" name="Genome Biol. Evol.">
        <title>First Whole Genome Sequence and Flow Cytometry Genome Size Data for the Lichen-Forming Fungus Ramalina farinacea (Ascomycota).</title>
        <authorList>
            <person name="Llewellyn T."/>
            <person name="Mian S."/>
            <person name="Hill R."/>
            <person name="Leitch I.J."/>
            <person name="Gaya E."/>
        </authorList>
    </citation>
    <scope>NUCLEOTIDE SEQUENCE</scope>
    <source>
        <strain evidence="3">LIQ254RAFAR</strain>
    </source>
</reference>
<keyword evidence="2" id="KW-0472">Membrane</keyword>
<evidence type="ECO:0000313" key="3">
    <source>
        <dbReference type="EMBL" id="MDI1492851.1"/>
    </source>
</evidence>
<feature type="region of interest" description="Disordered" evidence="1">
    <location>
        <begin position="112"/>
        <end position="133"/>
    </location>
</feature>
<feature type="transmembrane region" description="Helical" evidence="2">
    <location>
        <begin position="59"/>
        <end position="79"/>
    </location>
</feature>
<keyword evidence="2" id="KW-1133">Transmembrane helix</keyword>
<comment type="caution">
    <text evidence="3">The sequence shown here is derived from an EMBL/GenBank/DDBJ whole genome shotgun (WGS) entry which is preliminary data.</text>
</comment>
<feature type="compositionally biased region" description="Acidic residues" evidence="1">
    <location>
        <begin position="325"/>
        <end position="343"/>
    </location>
</feature>
<evidence type="ECO:0000256" key="1">
    <source>
        <dbReference type="SAM" id="MobiDB-lite"/>
    </source>
</evidence>
<feature type="compositionally biased region" description="Acidic residues" evidence="1">
    <location>
        <begin position="278"/>
        <end position="293"/>
    </location>
</feature>
<keyword evidence="4" id="KW-1185">Reference proteome</keyword>
<gene>
    <name evidence="3" type="ORF">OHK93_004634</name>
</gene>
<organism evidence="3 4">
    <name type="scientific">Ramalina farinacea</name>
    <dbReference type="NCBI Taxonomy" id="258253"/>
    <lineage>
        <taxon>Eukaryota</taxon>
        <taxon>Fungi</taxon>
        <taxon>Dikarya</taxon>
        <taxon>Ascomycota</taxon>
        <taxon>Pezizomycotina</taxon>
        <taxon>Lecanoromycetes</taxon>
        <taxon>OSLEUM clade</taxon>
        <taxon>Lecanoromycetidae</taxon>
        <taxon>Lecanorales</taxon>
        <taxon>Lecanorineae</taxon>
        <taxon>Ramalinaceae</taxon>
        <taxon>Ramalina</taxon>
    </lineage>
</organism>
<keyword evidence="2" id="KW-0812">Transmembrane</keyword>
<sequence>MMSQVVHVWPLIPVKLAMHYFRLVDTPEHPGYPDFLDGHYTTDDYVDDVVVNYESNRELVALLLCLFMMLRPFLWLFFLRCLRFPFGLWRLATSWPCLDKVGRQATPPSPISNAVSLRPARGQQPGSSQPFGLPQGESVTAMIRLPKTPLEMERDYAWQFAAEMQNQLQAACERGGNWRNEGMMWCIGFHDLLTGANFLVERYNQLADWFEFFRARSAEQAELARVIMRVLHSELTMPEQRDLIMEVMEHFVDDPNVEGKVERAQFWPDRRAAPQQQEPDDESEQSESYDDEAAGPSGSAVDQQSEMEGDDEEDRWSDGHHFFNDDDQSTDSDDEIGFADSDD</sequence>
<protein>
    <submittedName>
        <fullName evidence="3">Uncharacterized protein</fullName>
    </submittedName>
</protein>
<dbReference type="AlphaFoldDB" id="A0AA43QWX9"/>
<feature type="compositionally biased region" description="Acidic residues" evidence="1">
    <location>
        <begin position="305"/>
        <end position="315"/>
    </location>
</feature>
<dbReference type="EMBL" id="JAPUFD010000021">
    <property type="protein sequence ID" value="MDI1492851.1"/>
    <property type="molecule type" value="Genomic_DNA"/>
</dbReference>
<name>A0AA43QWX9_9LECA</name>
<evidence type="ECO:0000313" key="4">
    <source>
        <dbReference type="Proteomes" id="UP001161017"/>
    </source>
</evidence>
<dbReference type="Proteomes" id="UP001161017">
    <property type="component" value="Unassembled WGS sequence"/>
</dbReference>